<dbReference type="Pfam" id="PF00440">
    <property type="entry name" value="TetR_N"/>
    <property type="match status" value="1"/>
</dbReference>
<dbReference type="InterPro" id="IPR001647">
    <property type="entry name" value="HTH_TetR"/>
</dbReference>
<evidence type="ECO:0000259" key="5">
    <source>
        <dbReference type="PROSITE" id="PS50977"/>
    </source>
</evidence>
<evidence type="ECO:0000256" key="4">
    <source>
        <dbReference type="PROSITE-ProRule" id="PRU00335"/>
    </source>
</evidence>
<dbReference type="AlphaFoldDB" id="A0A1S2N213"/>
<dbReference type="RefSeq" id="WP_075514407.1">
    <property type="nucleotide sequence ID" value="NZ_MODZ01000003.1"/>
</dbReference>
<dbReference type="PROSITE" id="PS50977">
    <property type="entry name" value="HTH_TETR_2"/>
    <property type="match status" value="1"/>
</dbReference>
<evidence type="ECO:0000256" key="2">
    <source>
        <dbReference type="ARBA" id="ARBA00023125"/>
    </source>
</evidence>
<protein>
    <recommendedName>
        <fullName evidence="5">HTH tetR-type domain-containing protein</fullName>
    </recommendedName>
</protein>
<dbReference type="Proteomes" id="UP000179540">
    <property type="component" value="Unassembled WGS sequence"/>
</dbReference>
<reference evidence="6 7" key="1">
    <citation type="submission" date="2016-10" db="EMBL/GenBank/DDBJ databases">
        <title>Draft genome sequence of strain LCT isolated from the Shenzhou X spacecraft of China.</title>
        <authorList>
            <person name="Huang B."/>
        </authorList>
    </citation>
    <scope>NUCLEOTIDE SEQUENCE [LARGE SCALE GENOMIC DNA]</scope>
    <source>
        <strain evidence="6 7">LCT-H5</strain>
    </source>
</reference>
<dbReference type="Gene3D" id="1.10.10.60">
    <property type="entry name" value="Homeodomain-like"/>
    <property type="match status" value="1"/>
</dbReference>
<feature type="DNA-binding region" description="H-T-H motif" evidence="4">
    <location>
        <begin position="29"/>
        <end position="48"/>
    </location>
</feature>
<evidence type="ECO:0000313" key="7">
    <source>
        <dbReference type="Proteomes" id="UP000179540"/>
    </source>
</evidence>
<dbReference type="EMBL" id="MODZ01000003">
    <property type="protein sequence ID" value="OIJ36501.1"/>
    <property type="molecule type" value="Genomic_DNA"/>
</dbReference>
<dbReference type="OrthoDB" id="9805134at2"/>
<dbReference type="SUPFAM" id="SSF46689">
    <property type="entry name" value="Homeodomain-like"/>
    <property type="match status" value="1"/>
</dbReference>
<keyword evidence="2 4" id="KW-0238">DNA-binding</keyword>
<dbReference type="InterPro" id="IPR009057">
    <property type="entry name" value="Homeodomain-like_sf"/>
</dbReference>
<dbReference type="GO" id="GO:0003677">
    <property type="term" value="F:DNA binding"/>
    <property type="evidence" value="ECO:0007669"/>
    <property type="project" value="UniProtKB-UniRule"/>
</dbReference>
<dbReference type="PANTHER" id="PTHR47506:SF1">
    <property type="entry name" value="HTH-TYPE TRANSCRIPTIONAL REGULATOR YJDC"/>
    <property type="match status" value="1"/>
</dbReference>
<comment type="caution">
    <text evidence="6">The sequence shown here is derived from an EMBL/GenBank/DDBJ whole genome shotgun (WGS) entry which is preliminary data.</text>
</comment>
<feature type="domain" description="HTH tetR-type" evidence="5">
    <location>
        <begin position="6"/>
        <end position="66"/>
    </location>
</feature>
<proteinExistence type="predicted"/>
<accession>A0A1S2N213</accession>
<name>A0A1S2N213_9MICC</name>
<gene>
    <name evidence="6" type="ORF">BK826_03615</name>
</gene>
<sequence length="133" mass="14875">MARPRGFDEQEVLRQATALFGHEGFDAVSVDRLTSVLGLSRASFYKIHGSKHGLMRAALEQVCDRARAGEVTHDTQNLVLVALLELAPHHDGLRALTERAVGLCFDDDPRRLGERLLIRARRTPLHREEGDRA</sequence>
<evidence type="ECO:0000256" key="1">
    <source>
        <dbReference type="ARBA" id="ARBA00023015"/>
    </source>
</evidence>
<evidence type="ECO:0000256" key="3">
    <source>
        <dbReference type="ARBA" id="ARBA00023163"/>
    </source>
</evidence>
<evidence type="ECO:0000313" key="6">
    <source>
        <dbReference type="EMBL" id="OIJ36501.1"/>
    </source>
</evidence>
<keyword evidence="3" id="KW-0804">Transcription</keyword>
<keyword evidence="1" id="KW-0805">Transcription regulation</keyword>
<organism evidence="6 7">
    <name type="scientific">Rothia kristinae</name>
    <dbReference type="NCBI Taxonomy" id="37923"/>
    <lineage>
        <taxon>Bacteria</taxon>
        <taxon>Bacillati</taxon>
        <taxon>Actinomycetota</taxon>
        <taxon>Actinomycetes</taxon>
        <taxon>Micrococcales</taxon>
        <taxon>Micrococcaceae</taxon>
        <taxon>Rothia</taxon>
    </lineage>
</organism>
<dbReference type="PANTHER" id="PTHR47506">
    <property type="entry name" value="TRANSCRIPTIONAL REGULATORY PROTEIN"/>
    <property type="match status" value="1"/>
</dbReference>